<dbReference type="RefSeq" id="WP_125660892.1">
    <property type="nucleotide sequence ID" value="NZ_AP019308.1"/>
</dbReference>
<keyword evidence="6 11" id="KW-0694">RNA-binding</keyword>
<keyword evidence="11" id="KW-0862">Zinc</keyword>
<dbReference type="InterPro" id="IPR045864">
    <property type="entry name" value="aa-tRNA-synth_II/BPL/LPL"/>
</dbReference>
<dbReference type="InterPro" id="IPR018163">
    <property type="entry name" value="Thr/Ala-tRNA-synth_IIc_edit"/>
</dbReference>
<dbReference type="Pfam" id="PF01411">
    <property type="entry name" value="tRNA-synt_2c"/>
    <property type="match status" value="1"/>
</dbReference>
<accession>A0A3G9IVR5</accession>
<dbReference type="Gene3D" id="3.30.54.20">
    <property type="match status" value="1"/>
</dbReference>
<dbReference type="GO" id="GO:0005737">
    <property type="term" value="C:cytoplasm"/>
    <property type="evidence" value="ECO:0007669"/>
    <property type="project" value="UniProtKB-SubCell"/>
</dbReference>
<keyword evidence="13" id="KW-1185">Reference proteome</keyword>
<comment type="cofactor">
    <cofactor evidence="11">
        <name>Zn(2+)</name>
        <dbReference type="ChEBI" id="CHEBI:29105"/>
    </cofactor>
    <text evidence="11">Binds 1 zinc ion per subunit.</text>
</comment>
<dbReference type="FunFam" id="3.30.980.10:FF:000004">
    <property type="entry name" value="Alanine--tRNA ligase, cytoplasmic"/>
    <property type="match status" value="1"/>
</dbReference>
<dbReference type="Pfam" id="PF07973">
    <property type="entry name" value="tRNA_SAD"/>
    <property type="match status" value="1"/>
</dbReference>
<comment type="similarity">
    <text evidence="1 11">Belongs to the class-II aminoacyl-tRNA synthetase family.</text>
</comment>
<dbReference type="GO" id="GO:0140096">
    <property type="term" value="F:catalytic activity, acting on a protein"/>
    <property type="evidence" value="ECO:0007669"/>
    <property type="project" value="UniProtKB-ARBA"/>
</dbReference>
<proteinExistence type="inferred from homology"/>
<dbReference type="InterPro" id="IPR018164">
    <property type="entry name" value="Ala-tRNA-synth_IIc_N"/>
</dbReference>
<dbReference type="PANTHER" id="PTHR11777">
    <property type="entry name" value="ALANYL-TRNA SYNTHETASE"/>
    <property type="match status" value="1"/>
</dbReference>
<dbReference type="InterPro" id="IPR012947">
    <property type="entry name" value="tRNA_SAD"/>
</dbReference>
<dbReference type="InterPro" id="IPR018162">
    <property type="entry name" value="Ala-tRNA-ligase_IIc_anticod-bd"/>
</dbReference>
<evidence type="ECO:0000313" key="13">
    <source>
        <dbReference type="Proteomes" id="UP000275368"/>
    </source>
</evidence>
<evidence type="ECO:0000256" key="11">
    <source>
        <dbReference type="HAMAP-Rule" id="MF_00036"/>
    </source>
</evidence>
<evidence type="ECO:0000256" key="1">
    <source>
        <dbReference type="ARBA" id="ARBA00008226"/>
    </source>
</evidence>
<keyword evidence="5 11" id="KW-0067">ATP-binding</keyword>
<evidence type="ECO:0000256" key="3">
    <source>
        <dbReference type="ARBA" id="ARBA00022598"/>
    </source>
</evidence>
<dbReference type="NCBIfam" id="TIGR00344">
    <property type="entry name" value="alaS"/>
    <property type="match status" value="1"/>
</dbReference>
<dbReference type="PRINTS" id="PR00980">
    <property type="entry name" value="TRNASYNTHALA"/>
</dbReference>
<dbReference type="GO" id="GO:0008270">
    <property type="term" value="F:zinc ion binding"/>
    <property type="evidence" value="ECO:0007669"/>
    <property type="project" value="UniProtKB-UniRule"/>
</dbReference>
<dbReference type="Gene3D" id="3.30.980.10">
    <property type="entry name" value="Threonyl-trna Synthetase, Chain A, domain 2"/>
    <property type="match status" value="1"/>
</dbReference>
<feature type="binding site" evidence="11">
    <location>
        <position position="555"/>
    </location>
    <ligand>
        <name>Zn(2+)</name>
        <dbReference type="ChEBI" id="CHEBI:29105"/>
    </ligand>
</feature>
<dbReference type="SUPFAM" id="SSF55186">
    <property type="entry name" value="ThrRS/AlaRS common domain"/>
    <property type="match status" value="1"/>
</dbReference>
<gene>
    <name evidence="12" type="primary">alaS_2</name>
    <name evidence="11" type="synonym">alaS</name>
    <name evidence="12" type="ORF">Back11_39210</name>
</gene>
<keyword evidence="2 11" id="KW-0820">tRNA-binding</keyword>
<dbReference type="Proteomes" id="UP000275368">
    <property type="component" value="Chromosome"/>
</dbReference>
<protein>
    <recommendedName>
        <fullName evidence="11">Alanine--tRNA ligase</fullName>
        <ecNumber evidence="11">6.1.1.7</ecNumber>
    </recommendedName>
    <alternativeName>
        <fullName evidence="11">Alanyl-tRNA synthetase</fullName>
        <shortName evidence="11">AlaRS</shortName>
    </alternativeName>
</protein>
<evidence type="ECO:0000256" key="8">
    <source>
        <dbReference type="ARBA" id="ARBA00023146"/>
    </source>
</evidence>
<dbReference type="InterPro" id="IPR018165">
    <property type="entry name" value="Ala-tRNA-synth_IIc_core"/>
</dbReference>
<dbReference type="GO" id="GO:0016740">
    <property type="term" value="F:transferase activity"/>
    <property type="evidence" value="ECO:0007669"/>
    <property type="project" value="UniProtKB-ARBA"/>
</dbReference>
<comment type="domain">
    <text evidence="11">Consists of three domains; the N-terminal catalytic domain, the editing domain and the C-terminal C-Ala domain. The editing domain removes incorrectly charged amino acids, while the C-Ala domain, along with tRNA(Ala), serves as a bridge to cooperatively bring together the editing and aminoacylation centers thus stimulating deacylation of misacylated tRNAs.</text>
</comment>
<dbReference type="GO" id="GO:0004813">
    <property type="term" value="F:alanine-tRNA ligase activity"/>
    <property type="evidence" value="ECO:0007669"/>
    <property type="project" value="UniProtKB-UniRule"/>
</dbReference>
<comment type="function">
    <text evidence="9 11">Catalyzes the attachment of alanine to tRNA(Ala) in a two-step reaction: alanine is first activated by ATP to form Ala-AMP and then transferred to the acceptor end of tRNA(Ala). Also edits incorrectly charged Ser-tRNA(Ala) and Gly-tRNA(Ala) via its editing domain.</text>
</comment>
<dbReference type="GO" id="GO:0005524">
    <property type="term" value="F:ATP binding"/>
    <property type="evidence" value="ECO:0007669"/>
    <property type="project" value="UniProtKB-UniRule"/>
</dbReference>
<dbReference type="PROSITE" id="PS50860">
    <property type="entry name" value="AA_TRNA_LIGASE_II_ALA"/>
    <property type="match status" value="1"/>
</dbReference>
<feature type="binding site" evidence="11">
    <location>
        <position position="457"/>
    </location>
    <ligand>
        <name>Zn(2+)</name>
        <dbReference type="ChEBI" id="CHEBI:29105"/>
    </ligand>
</feature>
<evidence type="ECO:0000256" key="5">
    <source>
        <dbReference type="ARBA" id="ARBA00022840"/>
    </source>
</evidence>
<dbReference type="InterPro" id="IPR002318">
    <property type="entry name" value="Ala-tRNA-lgiase_IIc"/>
</dbReference>
<comment type="subcellular location">
    <subcellularLocation>
        <location evidence="11">Cytoplasm</location>
    </subcellularLocation>
</comment>
<evidence type="ECO:0000256" key="9">
    <source>
        <dbReference type="ARBA" id="ARBA00024779"/>
    </source>
</evidence>
<comment type="catalytic activity">
    <reaction evidence="10 11">
        <text>tRNA(Ala) + L-alanine + ATP = L-alanyl-tRNA(Ala) + AMP + diphosphate</text>
        <dbReference type="Rhea" id="RHEA:12540"/>
        <dbReference type="Rhea" id="RHEA-COMP:9657"/>
        <dbReference type="Rhea" id="RHEA-COMP:9923"/>
        <dbReference type="ChEBI" id="CHEBI:30616"/>
        <dbReference type="ChEBI" id="CHEBI:33019"/>
        <dbReference type="ChEBI" id="CHEBI:57972"/>
        <dbReference type="ChEBI" id="CHEBI:78442"/>
        <dbReference type="ChEBI" id="CHEBI:78497"/>
        <dbReference type="ChEBI" id="CHEBI:456215"/>
        <dbReference type="EC" id="6.1.1.7"/>
    </reaction>
</comment>
<dbReference type="InterPro" id="IPR050058">
    <property type="entry name" value="Ala-tRNA_ligase"/>
</dbReference>
<keyword evidence="11" id="KW-0963">Cytoplasm</keyword>
<dbReference type="EC" id="6.1.1.7" evidence="11"/>
<feature type="binding site" evidence="11">
    <location>
        <position position="559"/>
    </location>
    <ligand>
        <name>Zn(2+)</name>
        <dbReference type="ChEBI" id="CHEBI:29105"/>
    </ligand>
</feature>
<dbReference type="PROSITE" id="PS50096">
    <property type="entry name" value="IQ"/>
    <property type="match status" value="1"/>
</dbReference>
<evidence type="ECO:0000256" key="2">
    <source>
        <dbReference type="ARBA" id="ARBA00022555"/>
    </source>
</evidence>
<keyword evidence="3 11" id="KW-0436">Ligase</keyword>
<dbReference type="CDD" id="cd00673">
    <property type="entry name" value="AlaRS_core"/>
    <property type="match status" value="1"/>
</dbReference>
<name>A0A3G9IVR5_9BACL</name>
<keyword evidence="8 11" id="KW-0030">Aminoacyl-tRNA synthetase</keyword>
<keyword evidence="11" id="KW-0479">Metal-binding</keyword>
<evidence type="ECO:0000256" key="7">
    <source>
        <dbReference type="ARBA" id="ARBA00022917"/>
    </source>
</evidence>
<dbReference type="NCBIfam" id="NF002436">
    <property type="entry name" value="PRK01584.1"/>
    <property type="match status" value="1"/>
</dbReference>
<dbReference type="InterPro" id="IPR023033">
    <property type="entry name" value="Ala_tRNA_ligase_euk/bac"/>
</dbReference>
<dbReference type="HAMAP" id="MF_00036_B">
    <property type="entry name" value="Ala_tRNA_synth_B"/>
    <property type="match status" value="1"/>
</dbReference>
<organism evidence="12 13">
    <name type="scientific">Paenibacillus baekrokdamisoli</name>
    <dbReference type="NCBI Taxonomy" id="1712516"/>
    <lineage>
        <taxon>Bacteria</taxon>
        <taxon>Bacillati</taxon>
        <taxon>Bacillota</taxon>
        <taxon>Bacilli</taxon>
        <taxon>Bacillales</taxon>
        <taxon>Paenibacillaceae</taxon>
        <taxon>Paenibacillus</taxon>
    </lineage>
</organism>
<dbReference type="EMBL" id="AP019308">
    <property type="protein sequence ID" value="BBH22576.1"/>
    <property type="molecule type" value="Genomic_DNA"/>
</dbReference>
<keyword evidence="4 11" id="KW-0547">Nucleotide-binding</keyword>
<dbReference type="OrthoDB" id="9803884at2"/>
<reference evidence="12 13" key="1">
    <citation type="submission" date="2018-11" db="EMBL/GenBank/DDBJ databases">
        <title>Complete genome sequence of Paenibacillus baekrokdamisoli strain KCTC 33723.</title>
        <authorList>
            <person name="Kang S.W."/>
            <person name="Lee K.C."/>
            <person name="Kim K.K."/>
            <person name="Kim J.S."/>
            <person name="Kim D.S."/>
            <person name="Ko S.H."/>
            <person name="Yang S.H."/>
            <person name="Lee J.S."/>
        </authorList>
    </citation>
    <scope>NUCLEOTIDE SEQUENCE [LARGE SCALE GENOMIC DNA]</scope>
    <source>
        <strain evidence="12 13">KCTC 33723</strain>
    </source>
</reference>
<dbReference type="SUPFAM" id="SSF101353">
    <property type="entry name" value="Putative anticodon-binding domain of alanyl-tRNA synthetase (AlaRS)"/>
    <property type="match status" value="1"/>
</dbReference>
<feature type="binding site" evidence="11">
    <location>
        <position position="453"/>
    </location>
    <ligand>
        <name>Zn(2+)</name>
        <dbReference type="ChEBI" id="CHEBI:29105"/>
    </ligand>
</feature>
<dbReference type="SMART" id="SM00863">
    <property type="entry name" value="tRNA_SAD"/>
    <property type="match status" value="1"/>
</dbReference>
<keyword evidence="7 11" id="KW-0648">Protein biosynthesis</keyword>
<dbReference type="GO" id="GO:0002161">
    <property type="term" value="F:aminoacyl-tRNA deacylase activity"/>
    <property type="evidence" value="ECO:0007669"/>
    <property type="project" value="TreeGrafter"/>
</dbReference>
<dbReference type="PANTHER" id="PTHR11777:SF9">
    <property type="entry name" value="ALANINE--TRNA LIGASE, CYTOPLASMIC"/>
    <property type="match status" value="1"/>
</dbReference>
<sequence>MNHNLKDSYISFFIEKGHAKLDSASVIPVNDPTCLFNTAGMQPIVPFLLGEPHHLGKRLVNFQKCFRLTDLDSVGDKTHHTFFEMLGNWSLGDYFKKESITWSYEFLTEKLMIPIEKLAVTVFEGNEFVERDEESAQTWLSLGIPKERISYLPAEDNWWPSLDQTGPCGPDTEIFYWSDTENPAPPKHDPTDNRWVEIWNNVFMQYKRLENGEFVPLSQKNVDTGMGVERVTALLAGVDDNYKTDIWLPIIKKIEDISKKIYDDENYTKSIRIVADHMRAIVMIASDDAGIRPSNTDRGYILRRLIRRMVRYMNQLGVDISTDFETPIVDIIVRQFSSFYEEVHRNKEQVLVVIKEEKDKFAKTLEKGLGEIKKALSKLENGILPGDVAFKLYDTYGFPIELTEEVANEKNISVDLDGFREKVKEHQDKSRVGADKKFKGGLAESNPQTARLHTATHLLQAALKKILGNDISQKGSNITIDRLRFDFNFPRKLTSEEIQQVEDLVNVIVQQDLIITHETMNIENAYRSGAIGVFGESYGENVLVYNIGDFSKEICGGPHANSTRELGVFKILKEESISSGVRRIKAVTHSI</sequence>
<evidence type="ECO:0000256" key="6">
    <source>
        <dbReference type="ARBA" id="ARBA00022884"/>
    </source>
</evidence>
<dbReference type="AlphaFoldDB" id="A0A3G9IVR5"/>
<dbReference type="KEGG" id="pbk:Back11_39210"/>
<evidence type="ECO:0000313" key="12">
    <source>
        <dbReference type="EMBL" id="BBH22576.1"/>
    </source>
</evidence>
<evidence type="ECO:0000256" key="10">
    <source>
        <dbReference type="ARBA" id="ARBA00048300"/>
    </source>
</evidence>
<dbReference type="GO" id="GO:0000049">
    <property type="term" value="F:tRNA binding"/>
    <property type="evidence" value="ECO:0007669"/>
    <property type="project" value="UniProtKB-KW"/>
</dbReference>
<evidence type="ECO:0000256" key="4">
    <source>
        <dbReference type="ARBA" id="ARBA00022741"/>
    </source>
</evidence>
<dbReference type="GO" id="GO:0006419">
    <property type="term" value="P:alanyl-tRNA aminoacylation"/>
    <property type="evidence" value="ECO:0007669"/>
    <property type="project" value="UniProtKB-UniRule"/>
</dbReference>
<dbReference type="SUPFAM" id="SSF55681">
    <property type="entry name" value="Class II aaRS and biotin synthetases"/>
    <property type="match status" value="1"/>
</dbReference>
<dbReference type="Gene3D" id="3.30.930.10">
    <property type="entry name" value="Bira Bifunctional Protein, Domain 2"/>
    <property type="match status" value="1"/>
</dbReference>